<dbReference type="PANTHER" id="PTHR13872:SF43">
    <property type="entry name" value="DOLICHYL-DIPHOSPHOOLIGOSACCHARIDE--PROTEIN GLYCOSYLTRANSFERASE SUBUNIT STT3A"/>
    <property type="match status" value="1"/>
</dbReference>
<evidence type="ECO:0000256" key="6">
    <source>
        <dbReference type="ARBA" id="ARBA00012605"/>
    </source>
</evidence>
<reference evidence="22 23" key="1">
    <citation type="submission" date="2019-07" db="EMBL/GenBank/DDBJ databases">
        <title>Annotation for the trematode Paragonimus westermani.</title>
        <authorList>
            <person name="Choi Y.-J."/>
        </authorList>
    </citation>
    <scope>NUCLEOTIDE SEQUENCE [LARGE SCALE GENOMIC DNA]</scope>
    <source>
        <strain evidence="22">180907_Pwestermani</strain>
    </source>
</reference>
<dbReference type="GO" id="GO:0018279">
    <property type="term" value="P:protein N-linked glycosylation via asparagine"/>
    <property type="evidence" value="ECO:0007669"/>
    <property type="project" value="TreeGrafter"/>
</dbReference>
<evidence type="ECO:0000313" key="22">
    <source>
        <dbReference type="EMBL" id="KAF8564871.1"/>
    </source>
</evidence>
<evidence type="ECO:0000256" key="15">
    <source>
        <dbReference type="ARBA" id="ARBA00023180"/>
    </source>
</evidence>
<keyword evidence="8" id="KW-0808">Transferase</keyword>
<comment type="cofactor">
    <cofactor evidence="2">
        <name>Mg(2+)</name>
        <dbReference type="ChEBI" id="CHEBI:18420"/>
    </cofactor>
</comment>
<evidence type="ECO:0000256" key="19">
    <source>
        <dbReference type="ARBA" id="ARBA00062993"/>
    </source>
</evidence>
<protein>
    <recommendedName>
        <fullName evidence="17">Dolichyl-diphosphooligosaccharide--protein glycosyltransferase subunit STT3A</fullName>
        <ecNumber evidence="6">2.4.99.18</ecNumber>
    </recommendedName>
</protein>
<organism evidence="22 23">
    <name type="scientific">Paragonimus westermani</name>
    <dbReference type="NCBI Taxonomy" id="34504"/>
    <lineage>
        <taxon>Eukaryota</taxon>
        <taxon>Metazoa</taxon>
        <taxon>Spiralia</taxon>
        <taxon>Lophotrochozoa</taxon>
        <taxon>Platyhelminthes</taxon>
        <taxon>Trematoda</taxon>
        <taxon>Digenea</taxon>
        <taxon>Plagiorchiida</taxon>
        <taxon>Troglotremata</taxon>
        <taxon>Troglotrematidae</taxon>
        <taxon>Paragonimus</taxon>
    </lineage>
</organism>
<keyword evidence="12" id="KW-0460">Magnesium</keyword>
<keyword evidence="10" id="KW-0479">Metal-binding</keyword>
<evidence type="ECO:0000256" key="17">
    <source>
        <dbReference type="ARBA" id="ARBA00040922"/>
    </source>
</evidence>
<comment type="pathway">
    <text evidence="4">Protein modification; protein glycosylation.</text>
</comment>
<dbReference type="Pfam" id="PF02516">
    <property type="entry name" value="STT3"/>
    <property type="match status" value="1"/>
</dbReference>
<evidence type="ECO:0000256" key="8">
    <source>
        <dbReference type="ARBA" id="ARBA00022679"/>
    </source>
</evidence>
<comment type="catalytic activity">
    <reaction evidence="18">
        <text>a di-trans,poly-cis-dolichyl diphosphooligosaccharide + L-asparaginyl-[protein] = N(4)-(oligosaccharide-(1-&gt;4)-N-acetyl-beta-D-glucosaminyl-(1-&gt;4)-N-acetyl-beta-D-glucosaminyl)-L-asparaginyl-[protein] + a di-trans,poly-cis-dolichyl diphosphate + H(+)</text>
        <dbReference type="Rhea" id="RHEA:22980"/>
        <dbReference type="Rhea" id="RHEA-COMP:12804"/>
        <dbReference type="Rhea" id="RHEA-COMP:12805"/>
        <dbReference type="Rhea" id="RHEA-COMP:19506"/>
        <dbReference type="Rhea" id="RHEA-COMP:19509"/>
        <dbReference type="ChEBI" id="CHEBI:15378"/>
        <dbReference type="ChEBI" id="CHEBI:50347"/>
        <dbReference type="ChEBI" id="CHEBI:57497"/>
        <dbReference type="ChEBI" id="CHEBI:57570"/>
        <dbReference type="ChEBI" id="CHEBI:132529"/>
        <dbReference type="EC" id="2.4.99.18"/>
    </reaction>
</comment>
<keyword evidence="9 20" id="KW-0812">Transmembrane</keyword>
<evidence type="ECO:0000256" key="11">
    <source>
        <dbReference type="ARBA" id="ARBA00022824"/>
    </source>
</evidence>
<name>A0A8T0DDN0_9TREM</name>
<dbReference type="GO" id="GO:0004579">
    <property type="term" value="F:dolichyl-diphosphooligosaccharide-protein glycotransferase activity"/>
    <property type="evidence" value="ECO:0007669"/>
    <property type="project" value="UniProtKB-EC"/>
</dbReference>
<keyword evidence="15" id="KW-0325">Glycoprotein</keyword>
<evidence type="ECO:0000256" key="18">
    <source>
        <dbReference type="ARBA" id="ARBA00048829"/>
    </source>
</evidence>
<dbReference type="AlphaFoldDB" id="A0A8T0DDN0"/>
<keyword evidence="23" id="KW-1185">Reference proteome</keyword>
<dbReference type="Proteomes" id="UP000699462">
    <property type="component" value="Unassembled WGS sequence"/>
</dbReference>
<sequence>MVRTILLPAGSDLCQEPHTYHCVRVQASTDFFEMQMLTVMFPVDLYNLFKQPPVERIFIMTYGPTSLYFSGVMVCLILVLAPVMCILGSIEVFCIPKSFMPNLDPGEPVTTWKISAKYPASNQGL</sequence>
<accession>A0A8T0DDN0</accession>
<keyword evidence="11" id="KW-0256">Endoplasmic reticulum</keyword>
<evidence type="ECO:0000256" key="3">
    <source>
        <dbReference type="ARBA" id="ARBA00004477"/>
    </source>
</evidence>
<evidence type="ECO:0000256" key="1">
    <source>
        <dbReference type="ARBA" id="ARBA00001936"/>
    </source>
</evidence>
<evidence type="ECO:0000256" key="16">
    <source>
        <dbReference type="ARBA" id="ARBA00023211"/>
    </source>
</evidence>
<proteinExistence type="inferred from homology"/>
<evidence type="ECO:0000256" key="9">
    <source>
        <dbReference type="ARBA" id="ARBA00022692"/>
    </source>
</evidence>
<keyword evidence="14 20" id="KW-0472">Membrane</keyword>
<comment type="similarity">
    <text evidence="5">Belongs to the STT3 family.</text>
</comment>
<dbReference type="GO" id="GO:0005789">
    <property type="term" value="C:endoplasmic reticulum membrane"/>
    <property type="evidence" value="ECO:0007669"/>
    <property type="project" value="UniProtKB-SubCell"/>
</dbReference>
<comment type="caution">
    <text evidence="22">The sequence shown here is derived from an EMBL/GenBank/DDBJ whole genome shotgun (WGS) entry which is preliminary data.</text>
</comment>
<dbReference type="OrthoDB" id="10261066at2759"/>
<dbReference type="InterPro" id="IPR048307">
    <property type="entry name" value="STT3_N"/>
</dbReference>
<dbReference type="EMBL" id="JTDF01007725">
    <property type="protein sequence ID" value="KAF8564871.1"/>
    <property type="molecule type" value="Genomic_DNA"/>
</dbReference>
<dbReference type="EC" id="2.4.99.18" evidence="6"/>
<evidence type="ECO:0000256" key="12">
    <source>
        <dbReference type="ARBA" id="ARBA00022842"/>
    </source>
</evidence>
<evidence type="ECO:0000256" key="14">
    <source>
        <dbReference type="ARBA" id="ARBA00023136"/>
    </source>
</evidence>
<evidence type="ECO:0000313" key="23">
    <source>
        <dbReference type="Proteomes" id="UP000699462"/>
    </source>
</evidence>
<dbReference type="InterPro" id="IPR003674">
    <property type="entry name" value="Oligo_trans_STT3"/>
</dbReference>
<evidence type="ECO:0000256" key="5">
    <source>
        <dbReference type="ARBA" id="ARBA00010810"/>
    </source>
</evidence>
<evidence type="ECO:0000256" key="4">
    <source>
        <dbReference type="ARBA" id="ARBA00004922"/>
    </source>
</evidence>
<evidence type="ECO:0000256" key="20">
    <source>
        <dbReference type="SAM" id="Phobius"/>
    </source>
</evidence>
<dbReference type="GO" id="GO:0043687">
    <property type="term" value="P:post-translational protein modification"/>
    <property type="evidence" value="ECO:0007669"/>
    <property type="project" value="TreeGrafter"/>
</dbReference>
<feature type="transmembrane region" description="Helical" evidence="20">
    <location>
        <begin position="67"/>
        <end position="90"/>
    </location>
</feature>
<evidence type="ECO:0000256" key="2">
    <source>
        <dbReference type="ARBA" id="ARBA00001946"/>
    </source>
</evidence>
<keyword evidence="13 20" id="KW-1133">Transmembrane helix</keyword>
<feature type="domain" description="Oligosaccharyl transferase STT3 N-terminal" evidence="21">
    <location>
        <begin position="31"/>
        <end position="87"/>
    </location>
</feature>
<comment type="subunit">
    <text evidence="19">Component of the oligosaccharyltransferase (OST) complex. There are 2 OST complexes, OST-A and OST-B, which contain STT3A or STT3B as catalytic subunit, respectively. OST-A and OST-B contain common core subunits RPN1, RPN2, OST48, OST4, DAD1 and TMEM258, and OST-A contains DC2/OSTC and KRTCAP2/KCP2 specific accessory subunits. OST-A complex assembly occurs through the formation of 3 subcomplexes. Subcomplex 1 contains RPN1 and TMEM258, subcomplex 2 contains the OST-A-specific subunits STT3A, DC2/OSTC, and KCP2 as well as the core subunit OST4, and subcomplex 3 contains RPN2, DAD1, and OST48. The OST-A complex can form stable complexes with the Sec61 complex or with both the Sec61 and TRAP complexes.</text>
</comment>
<dbReference type="GO" id="GO:0046872">
    <property type="term" value="F:metal ion binding"/>
    <property type="evidence" value="ECO:0007669"/>
    <property type="project" value="UniProtKB-KW"/>
</dbReference>
<evidence type="ECO:0000259" key="21">
    <source>
        <dbReference type="Pfam" id="PF02516"/>
    </source>
</evidence>
<comment type="cofactor">
    <cofactor evidence="1">
        <name>Mn(2+)</name>
        <dbReference type="ChEBI" id="CHEBI:29035"/>
    </cofactor>
</comment>
<comment type="subcellular location">
    <subcellularLocation>
        <location evidence="3">Endoplasmic reticulum membrane</location>
        <topology evidence="3">Multi-pass membrane protein</topology>
    </subcellularLocation>
</comment>
<dbReference type="PANTHER" id="PTHR13872">
    <property type="entry name" value="DOLICHYL-DIPHOSPHOOLIGOSACCHARIDE--PROTEIN GLYCOSYLTRANSFERASE SUBUNIT"/>
    <property type="match status" value="1"/>
</dbReference>
<evidence type="ECO:0000256" key="13">
    <source>
        <dbReference type="ARBA" id="ARBA00022989"/>
    </source>
</evidence>
<evidence type="ECO:0000256" key="10">
    <source>
        <dbReference type="ARBA" id="ARBA00022723"/>
    </source>
</evidence>
<evidence type="ECO:0000256" key="7">
    <source>
        <dbReference type="ARBA" id="ARBA00022676"/>
    </source>
</evidence>
<gene>
    <name evidence="22" type="ORF">P879_11013</name>
</gene>
<keyword evidence="7" id="KW-0328">Glycosyltransferase</keyword>
<keyword evidence="16" id="KW-0464">Manganese</keyword>